<dbReference type="PANTHER" id="PTHR30250:SF26">
    <property type="entry name" value="PSMA PROTEIN"/>
    <property type="match status" value="1"/>
</dbReference>
<evidence type="ECO:0000256" key="4">
    <source>
        <dbReference type="ARBA" id="ARBA00022989"/>
    </source>
</evidence>
<feature type="transmembrane region" description="Helical" evidence="6">
    <location>
        <begin position="161"/>
        <end position="179"/>
    </location>
</feature>
<evidence type="ECO:0000256" key="5">
    <source>
        <dbReference type="ARBA" id="ARBA00023136"/>
    </source>
</evidence>
<feature type="transmembrane region" description="Helical" evidence="6">
    <location>
        <begin position="83"/>
        <end position="110"/>
    </location>
</feature>
<keyword evidence="8" id="KW-1185">Reference proteome</keyword>
<dbReference type="InterPro" id="IPR002797">
    <property type="entry name" value="Polysacc_synth"/>
</dbReference>
<reference evidence="7 8" key="1">
    <citation type="submission" date="2023-06" db="EMBL/GenBank/DDBJ databases">
        <title>Roseiconus lacunae JC819 isolated from Gulf of Mannar region, Tamil Nadu.</title>
        <authorList>
            <person name="Pk S."/>
            <person name="Ch S."/>
            <person name="Ch V.R."/>
        </authorList>
    </citation>
    <scope>NUCLEOTIDE SEQUENCE [LARGE SCALE GENOMIC DNA]</scope>
    <source>
        <strain evidence="7 8">JC819</strain>
    </source>
</reference>
<keyword evidence="2" id="KW-1003">Cell membrane</keyword>
<feature type="transmembrane region" description="Helical" evidence="6">
    <location>
        <begin position="310"/>
        <end position="329"/>
    </location>
</feature>
<feature type="transmembrane region" description="Helical" evidence="6">
    <location>
        <begin position="464"/>
        <end position="486"/>
    </location>
</feature>
<organism evidence="7 8">
    <name type="scientific">Roseiconus lacunae</name>
    <dbReference type="NCBI Taxonomy" id="2605694"/>
    <lineage>
        <taxon>Bacteria</taxon>
        <taxon>Pseudomonadati</taxon>
        <taxon>Planctomycetota</taxon>
        <taxon>Planctomycetia</taxon>
        <taxon>Pirellulales</taxon>
        <taxon>Pirellulaceae</taxon>
        <taxon>Roseiconus</taxon>
    </lineage>
</organism>
<dbReference type="RefSeq" id="WP_289166837.1">
    <property type="nucleotide sequence ID" value="NZ_JASZZN010000027.1"/>
</dbReference>
<evidence type="ECO:0000313" key="7">
    <source>
        <dbReference type="EMBL" id="MDM4018853.1"/>
    </source>
</evidence>
<evidence type="ECO:0000256" key="1">
    <source>
        <dbReference type="ARBA" id="ARBA00004651"/>
    </source>
</evidence>
<dbReference type="InterPro" id="IPR050833">
    <property type="entry name" value="Poly_Biosynth_Transport"/>
</dbReference>
<dbReference type="EMBL" id="JASZZN010000027">
    <property type="protein sequence ID" value="MDM4018853.1"/>
    <property type="molecule type" value="Genomic_DNA"/>
</dbReference>
<comment type="subcellular location">
    <subcellularLocation>
        <location evidence="1">Cell membrane</location>
        <topology evidence="1">Multi-pass membrane protein</topology>
    </subcellularLocation>
</comment>
<dbReference type="Proteomes" id="UP001239462">
    <property type="component" value="Unassembled WGS sequence"/>
</dbReference>
<dbReference type="Pfam" id="PF01943">
    <property type="entry name" value="Polysacc_synt"/>
    <property type="match status" value="1"/>
</dbReference>
<evidence type="ECO:0000256" key="2">
    <source>
        <dbReference type="ARBA" id="ARBA00022475"/>
    </source>
</evidence>
<dbReference type="PANTHER" id="PTHR30250">
    <property type="entry name" value="PST FAMILY PREDICTED COLANIC ACID TRANSPORTER"/>
    <property type="match status" value="1"/>
</dbReference>
<gene>
    <name evidence="7" type="ORF">QTN89_25590</name>
</gene>
<feature type="transmembrane region" description="Helical" evidence="6">
    <location>
        <begin position="433"/>
        <end position="458"/>
    </location>
</feature>
<comment type="caution">
    <text evidence="7">The sequence shown here is derived from an EMBL/GenBank/DDBJ whole genome shotgun (WGS) entry which is preliminary data.</text>
</comment>
<feature type="transmembrane region" description="Helical" evidence="6">
    <location>
        <begin position="12"/>
        <end position="32"/>
    </location>
</feature>
<protein>
    <submittedName>
        <fullName evidence="7">Oligosaccharide flippase family protein</fullName>
    </submittedName>
</protein>
<keyword evidence="5 6" id="KW-0472">Membrane</keyword>
<keyword evidence="4 6" id="KW-1133">Transmembrane helix</keyword>
<feature type="transmembrane region" description="Helical" evidence="6">
    <location>
        <begin position="401"/>
        <end position="421"/>
    </location>
</feature>
<accession>A0ABT7PQS5</accession>
<keyword evidence="3 6" id="KW-0812">Transmembrane</keyword>
<name>A0ABT7PQS5_9BACT</name>
<feature type="transmembrane region" description="Helical" evidence="6">
    <location>
        <begin position="185"/>
        <end position="203"/>
    </location>
</feature>
<feature type="transmembrane region" description="Helical" evidence="6">
    <location>
        <begin position="122"/>
        <end position="140"/>
    </location>
</feature>
<sequence length="515" mass="55330">MEGRRIFANVLWNWAGRLGSILVALIFARLILDQLGREAYGIWEILMVLGSYYALADLGLNTACVKHLAELWGENRQEKFGRYLTTCVMLNTMVAMVIVAAGVTCALLLTTIFEIPPELVETSRLAALIYTGVIAIRLVVQPYHASLAAMGRFDRLNQLSVSTQAATSAVLLGVLLAGYSLAGMAFATLVMTIVASLVAVWIVRSQAGPEMTRFHCFDRDVVKQQFSFGGWVVVRRAASRCVNRGGVLLLGAMAGPASVPFFSLANSLCGRFSDFLSSIYLVVMPKASQLNAEGDVERLRKLIVRGSRSVLTLAATGSGALVLLSPGFLNLWLGPEYVHPTSTVVVLLAIVLIVTSANSIMKPVMTGQGRVKSLALLEIAAAICFLSLAIPSIWWSGPVGVAVALLITRFLTELLVVQFWIRRACDLSLVSYIRECLLSGIVAASIPVSATVILSFVVDIEQPAGFILGVFVYALAALPAIFAIGLDRQTRALAIEAVTSKLTTARAIPPASKNL</sequence>
<feature type="transmembrane region" description="Helical" evidence="6">
    <location>
        <begin position="341"/>
        <end position="361"/>
    </location>
</feature>
<evidence type="ECO:0000256" key="6">
    <source>
        <dbReference type="SAM" id="Phobius"/>
    </source>
</evidence>
<feature type="transmembrane region" description="Helical" evidence="6">
    <location>
        <begin position="373"/>
        <end position="395"/>
    </location>
</feature>
<evidence type="ECO:0000313" key="8">
    <source>
        <dbReference type="Proteomes" id="UP001239462"/>
    </source>
</evidence>
<evidence type="ECO:0000256" key="3">
    <source>
        <dbReference type="ARBA" id="ARBA00022692"/>
    </source>
</evidence>
<proteinExistence type="predicted"/>